<dbReference type="OrthoDB" id="2274644at2759"/>
<evidence type="ECO:0000256" key="1">
    <source>
        <dbReference type="SAM" id="MobiDB-lite"/>
    </source>
</evidence>
<proteinExistence type="predicted"/>
<evidence type="ECO:0000313" key="3">
    <source>
        <dbReference type="EMBL" id="PBK88978.1"/>
    </source>
</evidence>
<feature type="domain" description="Poly(A) RNA polymerase mitochondrial-like central palm" evidence="2">
    <location>
        <begin position="498"/>
        <end position="623"/>
    </location>
</feature>
<dbReference type="InterPro" id="IPR043519">
    <property type="entry name" value="NT_sf"/>
</dbReference>
<dbReference type="GO" id="GO:0010605">
    <property type="term" value="P:negative regulation of macromolecule metabolic process"/>
    <property type="evidence" value="ECO:0007669"/>
    <property type="project" value="UniProtKB-ARBA"/>
</dbReference>
<dbReference type="GO" id="GO:0031123">
    <property type="term" value="P:RNA 3'-end processing"/>
    <property type="evidence" value="ECO:0007669"/>
    <property type="project" value="TreeGrafter"/>
</dbReference>
<dbReference type="SUPFAM" id="SSF81301">
    <property type="entry name" value="Nucleotidyltransferase"/>
    <property type="match status" value="1"/>
</dbReference>
<reference evidence="4" key="1">
    <citation type="journal article" date="2017" name="Nat. Ecol. Evol.">
        <title>Genome expansion and lineage-specific genetic innovations in the forest pathogenic fungi Armillaria.</title>
        <authorList>
            <person name="Sipos G."/>
            <person name="Prasanna A.N."/>
            <person name="Walter M.C."/>
            <person name="O'Connor E."/>
            <person name="Balint B."/>
            <person name="Krizsan K."/>
            <person name="Kiss B."/>
            <person name="Hess J."/>
            <person name="Varga T."/>
            <person name="Slot J."/>
            <person name="Riley R."/>
            <person name="Boka B."/>
            <person name="Rigling D."/>
            <person name="Barry K."/>
            <person name="Lee J."/>
            <person name="Mihaltcheva S."/>
            <person name="LaButti K."/>
            <person name="Lipzen A."/>
            <person name="Waldron R."/>
            <person name="Moloney N.M."/>
            <person name="Sperisen C."/>
            <person name="Kredics L."/>
            <person name="Vagvoelgyi C."/>
            <person name="Patrignani A."/>
            <person name="Fitzpatrick D."/>
            <person name="Nagy I."/>
            <person name="Doyle S."/>
            <person name="Anderson J.B."/>
            <person name="Grigoriev I.V."/>
            <person name="Gueldener U."/>
            <person name="Muensterkoetter M."/>
            <person name="Nagy L.G."/>
        </authorList>
    </citation>
    <scope>NUCLEOTIDE SEQUENCE [LARGE SCALE GENOMIC DNA]</scope>
    <source>
        <strain evidence="4">Ar21-2</strain>
    </source>
</reference>
<dbReference type="Proteomes" id="UP000217790">
    <property type="component" value="Unassembled WGS sequence"/>
</dbReference>
<dbReference type="Gene3D" id="3.30.460.10">
    <property type="entry name" value="Beta Polymerase, domain 2"/>
    <property type="match status" value="1"/>
</dbReference>
<sequence>MRSIRFLSTRQPLWELPKPHVTQSTKKLLRKVEMRVAPQVVGPQTKQHLQQFLQSYISGNDELVKREDKRRKLQDVLVSEFGKEVLVEDISMASYGRDIRNTPMEFAIVDTAYPAEAIPLRTMQSHVLSKIHNHKRVVEVLLEAGFRCKVPERDLDLGGKDDFNLWASSEPIQGPVYPPRLRVEDAEDSDSLDSFHITFAGPTVVPLHKWLAGYLPKQYKDFMALFLIYLWSQGIEFPTTALALMTARYRQARDDIPPLFRKNTSICWVPANFYNPIEQVWESKWEGVRLPGNSNVPHEAVNWKALHFLEMLQFWRQSDVSPSSMVSVREGGKSAFIPRPGYTLSPDNPTLLWHFNPLVAQDPIIPTHNHACTVSKTEIKRFAYACKRGANTLSQGNTVEDFFFQRTAMDPSKESDYDRRMQDPMDNEDWLSSLNEEETEESDPLFGNDGSSDAQAQGVASLRSGYAPRSPHPPRRPYGIRSYSTQPTPPGGVTPGILRQRKATVTRVQNIIQKEFGNIYSVEQFGSTRYGISSANSDLDLVLIDPKRPHGVSQKQGKPHGGIYNIKKIGSLLRKKGYHSVSVIDSASVPIVKFRDPITDMDCDLNINDRLGLHNSDMVNRYCDLSPLLRPMVRVIKKWAKPLKLNSPSIRSGGRVTFSSYALTLITIAFLQAHHLLPNLQEGVTPLSEENQDGLFWFKGKPCNMKFNMAEGWVPPEQRTVNEAMLAWFRYWGFEHDYTVNTLISIRAGGIIEGPDFSWDDNEKFKSMSEAEWRQACLTSKATIRNYRLLVADPFITTKNVTGNIQPVSFSVFRAECQLAFKKLLLPKTPKVKKEKPAVISASDNAAAESDVESEIIRDEDEPDIRSLTDPIIPPPKSKGPTRPVDFVLEETRVKRIIPLPNDPFLKRFAFLETNANIVATQGRKTSEFEKYRRLEEIERSRQT</sequence>
<accession>A0A2H3DDN9</accession>
<dbReference type="Gene3D" id="1.10.1410.10">
    <property type="match status" value="2"/>
</dbReference>
<keyword evidence="4" id="KW-1185">Reference proteome</keyword>
<protein>
    <recommendedName>
        <fullName evidence="2">Poly(A) RNA polymerase mitochondrial-like central palm domain-containing protein</fullName>
    </recommendedName>
</protein>
<dbReference type="STRING" id="47427.A0A2H3DDN9"/>
<organism evidence="3 4">
    <name type="scientific">Armillaria gallica</name>
    <name type="common">Bulbous honey fungus</name>
    <name type="synonym">Armillaria bulbosa</name>
    <dbReference type="NCBI Taxonomy" id="47427"/>
    <lineage>
        <taxon>Eukaryota</taxon>
        <taxon>Fungi</taxon>
        <taxon>Dikarya</taxon>
        <taxon>Basidiomycota</taxon>
        <taxon>Agaricomycotina</taxon>
        <taxon>Agaricomycetes</taxon>
        <taxon>Agaricomycetidae</taxon>
        <taxon>Agaricales</taxon>
        <taxon>Marasmiineae</taxon>
        <taxon>Physalacriaceae</taxon>
        <taxon>Armillaria</taxon>
    </lineage>
</organism>
<dbReference type="EMBL" id="KZ293670">
    <property type="protein sequence ID" value="PBK88978.1"/>
    <property type="molecule type" value="Genomic_DNA"/>
</dbReference>
<dbReference type="CDD" id="cd05402">
    <property type="entry name" value="NT_PAP_TUTase"/>
    <property type="match status" value="1"/>
</dbReference>
<dbReference type="PANTHER" id="PTHR12271">
    <property type="entry name" value="POLY A POLYMERASE CID PAP -RELATED"/>
    <property type="match status" value="1"/>
</dbReference>
<name>A0A2H3DDN9_ARMGA</name>
<dbReference type="GO" id="GO:0016779">
    <property type="term" value="F:nucleotidyltransferase activity"/>
    <property type="evidence" value="ECO:0007669"/>
    <property type="project" value="UniProtKB-ARBA"/>
</dbReference>
<dbReference type="OMA" id="CKRGANT"/>
<feature type="region of interest" description="Disordered" evidence="1">
    <location>
        <begin position="865"/>
        <end position="884"/>
    </location>
</feature>
<dbReference type="AlphaFoldDB" id="A0A2H3DDN9"/>
<dbReference type="InParanoid" id="A0A2H3DDN9"/>
<dbReference type="PANTHER" id="PTHR12271:SF40">
    <property type="entry name" value="POLY(A) RNA POLYMERASE GLD2"/>
    <property type="match status" value="1"/>
</dbReference>
<evidence type="ECO:0000313" key="4">
    <source>
        <dbReference type="Proteomes" id="UP000217790"/>
    </source>
</evidence>
<feature type="region of interest" description="Disordered" evidence="1">
    <location>
        <begin position="433"/>
        <end position="496"/>
    </location>
</feature>
<gene>
    <name evidence="3" type="ORF">ARMGADRAFT_1015675</name>
</gene>
<feature type="compositionally biased region" description="Acidic residues" evidence="1">
    <location>
        <begin position="433"/>
        <end position="443"/>
    </location>
</feature>
<evidence type="ECO:0000259" key="2">
    <source>
        <dbReference type="Pfam" id="PF22600"/>
    </source>
</evidence>
<dbReference type="Pfam" id="PF22600">
    <property type="entry name" value="MTPAP-like_central"/>
    <property type="match status" value="1"/>
</dbReference>
<dbReference type="SUPFAM" id="SSF81631">
    <property type="entry name" value="PAP/OAS1 substrate-binding domain"/>
    <property type="match status" value="1"/>
</dbReference>
<dbReference type="InterPro" id="IPR054708">
    <property type="entry name" value="MTPAP-like_central"/>
</dbReference>